<evidence type="ECO:0000256" key="2">
    <source>
        <dbReference type="SAM" id="Phobius"/>
    </source>
</evidence>
<feature type="transmembrane region" description="Helical" evidence="2">
    <location>
        <begin position="16"/>
        <end position="37"/>
    </location>
</feature>
<sequence length="264" mass="29295">MGQGEQSEKRQKLRKLLIDLACMGVIGVVLALIGPFGSFQDPLALRLIVWVGFAYLGYFLYAPIDGVAQRLAPALDLPVWAVRFVGVMVASLPMSVAVWILPRLPDRLRWPDAETALTQYFYVAVVGGMITLLFTLAQRGSVSEPTKDQPLPEDGSTAKESAPRFIDRLPPQLGTDLLALEMEDHYVRAHTRLGSELVLMRLGDAMAELEGVDGRQVHRSWWVARDAVEEVRREGRNLRLVLARGIEAPVSRNRASELKAAGWL</sequence>
<dbReference type="PROSITE" id="PS50930">
    <property type="entry name" value="HTH_LYTTR"/>
    <property type="match status" value="1"/>
</dbReference>
<keyword evidence="5" id="KW-1185">Reference proteome</keyword>
<dbReference type="Proteomes" id="UP000824321">
    <property type="component" value="Chromosome"/>
</dbReference>
<keyword evidence="2" id="KW-1133">Transmembrane helix</keyword>
<dbReference type="SMART" id="SM00850">
    <property type="entry name" value="LytTR"/>
    <property type="match status" value="1"/>
</dbReference>
<keyword evidence="2" id="KW-0812">Transmembrane</keyword>
<organism evidence="4 5">
    <name type="scientific">Qipengyuania gelatinilytica</name>
    <dbReference type="NCBI Taxonomy" id="2867231"/>
    <lineage>
        <taxon>Bacteria</taxon>
        <taxon>Pseudomonadati</taxon>
        <taxon>Pseudomonadota</taxon>
        <taxon>Alphaproteobacteria</taxon>
        <taxon>Sphingomonadales</taxon>
        <taxon>Erythrobacteraceae</taxon>
        <taxon>Qipengyuania</taxon>
    </lineage>
</organism>
<dbReference type="EMBL" id="CP081294">
    <property type="protein sequence ID" value="QZD96373.1"/>
    <property type="molecule type" value="Genomic_DNA"/>
</dbReference>
<feature type="transmembrane region" description="Helical" evidence="2">
    <location>
        <begin position="120"/>
        <end position="137"/>
    </location>
</feature>
<feature type="region of interest" description="Disordered" evidence="1">
    <location>
        <begin position="142"/>
        <end position="162"/>
    </location>
</feature>
<dbReference type="InterPro" id="IPR007492">
    <property type="entry name" value="LytTR_DNA-bd_dom"/>
</dbReference>
<dbReference type="Pfam" id="PF04397">
    <property type="entry name" value="LytTR"/>
    <property type="match status" value="1"/>
</dbReference>
<feature type="transmembrane region" description="Helical" evidence="2">
    <location>
        <begin position="43"/>
        <end position="61"/>
    </location>
</feature>
<evidence type="ECO:0000313" key="5">
    <source>
        <dbReference type="Proteomes" id="UP000824321"/>
    </source>
</evidence>
<evidence type="ECO:0000256" key="1">
    <source>
        <dbReference type="SAM" id="MobiDB-lite"/>
    </source>
</evidence>
<dbReference type="RefSeq" id="WP_221432093.1">
    <property type="nucleotide sequence ID" value="NZ_CP081294.1"/>
</dbReference>
<gene>
    <name evidence="4" type="ORF">K3136_06755</name>
</gene>
<feature type="transmembrane region" description="Helical" evidence="2">
    <location>
        <begin position="81"/>
        <end position="100"/>
    </location>
</feature>
<dbReference type="Gene3D" id="2.40.50.1020">
    <property type="entry name" value="LytTr DNA-binding domain"/>
    <property type="match status" value="1"/>
</dbReference>
<proteinExistence type="predicted"/>
<feature type="domain" description="HTH LytTR-type" evidence="3">
    <location>
        <begin position="162"/>
        <end position="264"/>
    </location>
</feature>
<evidence type="ECO:0000259" key="3">
    <source>
        <dbReference type="PROSITE" id="PS50930"/>
    </source>
</evidence>
<keyword evidence="4" id="KW-0238">DNA-binding</keyword>
<dbReference type="GO" id="GO:0003677">
    <property type="term" value="F:DNA binding"/>
    <property type="evidence" value="ECO:0007669"/>
    <property type="project" value="UniProtKB-KW"/>
</dbReference>
<evidence type="ECO:0000313" key="4">
    <source>
        <dbReference type="EMBL" id="QZD96373.1"/>
    </source>
</evidence>
<protein>
    <submittedName>
        <fullName evidence="4">LytTR family transcriptional regulator DNA-binding domain-containing protein</fullName>
    </submittedName>
</protein>
<name>A0ABX9A8Z3_9SPHN</name>
<reference evidence="4 5" key="1">
    <citation type="submission" date="2021-08" db="EMBL/GenBank/DDBJ databases">
        <title>Comparative Genomics Analysis of the Genus Qipengyuania Reveals Extensive Genetic Diversity and Metabolic Versatility, Including the Description of Fifteen Novel Species.</title>
        <authorList>
            <person name="Liu Y."/>
        </authorList>
    </citation>
    <scope>NUCLEOTIDE SEQUENCE [LARGE SCALE GENOMIC DNA]</scope>
    <source>
        <strain evidence="4 5">1NDH1</strain>
    </source>
</reference>
<accession>A0ABX9A8Z3</accession>
<keyword evidence="2" id="KW-0472">Membrane</keyword>